<protein>
    <submittedName>
        <fullName evidence="1">Uncharacterized protein</fullName>
    </submittedName>
</protein>
<evidence type="ECO:0000313" key="2">
    <source>
        <dbReference type="Proteomes" id="UP000008888"/>
    </source>
</evidence>
<organism evidence="1 2">
    <name type="scientific">Methylomonas methanica (strain DSM 25384 / MC09)</name>
    <dbReference type="NCBI Taxonomy" id="857087"/>
    <lineage>
        <taxon>Bacteria</taxon>
        <taxon>Pseudomonadati</taxon>
        <taxon>Pseudomonadota</taxon>
        <taxon>Gammaproteobacteria</taxon>
        <taxon>Methylococcales</taxon>
        <taxon>Methylococcaceae</taxon>
        <taxon>Methylomonas</taxon>
    </lineage>
</organism>
<dbReference type="AlphaFoldDB" id="G0A7J2"/>
<reference evidence="1 2" key="1">
    <citation type="journal article" date="2011" name="J. Bacteriol.">
        <title>Complete Genome Sequence of the Aerobic Marine Methanotroph Methylomonas methanica MC09.</title>
        <authorList>
            <person name="Boden R."/>
            <person name="Cunliffe M."/>
            <person name="Scanlan J."/>
            <person name="Moussard H."/>
            <person name="Kits K.D."/>
            <person name="Klotz M.G."/>
            <person name="Jetten M.S."/>
            <person name="Vuilleumier S."/>
            <person name="Han J."/>
            <person name="Peters L."/>
            <person name="Mikhailova N."/>
            <person name="Teshima H."/>
            <person name="Tapia R."/>
            <person name="Kyrpides N."/>
            <person name="Ivanova N."/>
            <person name="Pagani I."/>
            <person name="Cheng J.F."/>
            <person name="Goodwin L."/>
            <person name="Han C."/>
            <person name="Hauser L."/>
            <person name="Land M.L."/>
            <person name="Lapidus A."/>
            <person name="Lucas S."/>
            <person name="Pitluck S."/>
            <person name="Woyke T."/>
            <person name="Stein L."/>
            <person name="Murrell J.C."/>
        </authorList>
    </citation>
    <scope>NUCLEOTIDE SEQUENCE [LARGE SCALE GENOMIC DNA]</scope>
    <source>
        <strain evidence="1 2">MC09</strain>
    </source>
</reference>
<reference evidence="2" key="3">
    <citation type="submission" date="2011-05" db="EMBL/GenBank/DDBJ databases">
        <title>Complete sequence of Methylomonas methanica MC09.</title>
        <authorList>
            <consortium name="US DOE Joint Genome Institute"/>
            <person name="Lucas S."/>
            <person name="Han J."/>
            <person name="Lapidus A."/>
            <person name="Cheng J.-F."/>
            <person name="Goodwin L."/>
            <person name="Pitluck S."/>
            <person name="Peters L."/>
            <person name="Mikhailova N."/>
            <person name="Teshima H."/>
            <person name="Han C."/>
            <person name="Tapia R."/>
            <person name="Land M."/>
            <person name="Hauser L."/>
            <person name="Kyrpides N."/>
            <person name="Ivanova N."/>
            <person name="Pagani I."/>
            <person name="Stein L."/>
            <person name="Woyke T."/>
        </authorList>
    </citation>
    <scope>NUCLEOTIDE SEQUENCE [LARGE SCALE GENOMIC DNA]</scope>
    <source>
        <strain evidence="2">MC09</strain>
    </source>
</reference>
<keyword evidence="2" id="KW-1185">Reference proteome</keyword>
<dbReference type="KEGG" id="mmt:Metme_2258"/>
<evidence type="ECO:0000313" key="1">
    <source>
        <dbReference type="EMBL" id="AEG00662.1"/>
    </source>
</evidence>
<dbReference type="Proteomes" id="UP000008888">
    <property type="component" value="Chromosome"/>
</dbReference>
<accession>G0A7J2</accession>
<dbReference type="EMBL" id="CP002738">
    <property type="protein sequence ID" value="AEG00662.1"/>
    <property type="molecule type" value="Genomic_DNA"/>
</dbReference>
<proteinExistence type="predicted"/>
<dbReference type="RefSeq" id="WP_013818903.1">
    <property type="nucleotide sequence ID" value="NC_015572.1"/>
</dbReference>
<dbReference type="HOGENOM" id="CLU_2168015_0_0_6"/>
<gene>
    <name evidence="1" type="ordered locus">Metme_2258</name>
</gene>
<dbReference type="STRING" id="857087.Metme_2258"/>
<sequence>MMNIISIFVVALTSVALLLFVVAMVKHFKSIATEQADKKIVLTDTQMDLITAQVSDRIIRAITADKKRKSRTQLESSLLRDHTKNIAFKINNVIPIANTKEYYLNDRNQY</sequence>
<name>G0A7J2_METMM</name>
<reference key="2">
    <citation type="submission" date="2011-05" db="EMBL/GenBank/DDBJ databases">
        <title>Complete genome sequence of the aerobic marine methanotroph Methylomonas methanica MC09.</title>
        <authorList>
            <person name="Boden R."/>
            <person name="Cunliffe M."/>
            <person name="Scanlan J."/>
            <person name="Moussard H."/>
            <person name="Kits K.D."/>
            <person name="Klotz M."/>
            <person name="Jetten M."/>
            <person name="Vuilleumier S."/>
            <person name="Han J."/>
            <person name="Peters L."/>
            <person name="Mikhailova N."/>
            <person name="Teshima H."/>
            <person name="Tapia R."/>
            <person name="Kyrpides N."/>
            <person name="Ivanova N."/>
            <person name="Pagani I."/>
            <person name="Cheng J.-F."/>
            <person name="Goodwin L."/>
            <person name="Han C."/>
            <person name="Hauser L."/>
            <person name="Land M."/>
            <person name="Lapidus A."/>
            <person name="Lucas S."/>
            <person name="Pitluck S."/>
            <person name="Woyke T."/>
            <person name="Stein L.Y."/>
            <person name="Murrell C."/>
        </authorList>
    </citation>
    <scope>NUCLEOTIDE SEQUENCE</scope>
    <source>
        <strain>MC09</strain>
    </source>
</reference>